<protein>
    <submittedName>
        <fullName evidence="2">Aldo/keto reductase</fullName>
    </submittedName>
</protein>
<gene>
    <name evidence="2" type="ORF">ADFLV_1722</name>
</gene>
<dbReference type="KEGG" id="adz:ADFLV_1722"/>
<accession>A0AAE7BEB7</accession>
<organism evidence="2 3">
    <name type="scientific">Arcobacter defluvii</name>
    <dbReference type="NCBI Taxonomy" id="873191"/>
    <lineage>
        <taxon>Bacteria</taxon>
        <taxon>Pseudomonadati</taxon>
        <taxon>Campylobacterota</taxon>
        <taxon>Epsilonproteobacteria</taxon>
        <taxon>Campylobacterales</taxon>
        <taxon>Arcobacteraceae</taxon>
        <taxon>Arcobacter</taxon>
    </lineage>
</organism>
<dbReference type="InterPro" id="IPR020471">
    <property type="entry name" value="AKR"/>
</dbReference>
<name>A0AAE7BEB7_9BACT</name>
<dbReference type="PRINTS" id="PR00069">
    <property type="entry name" value="ALDKETRDTASE"/>
</dbReference>
<dbReference type="RefSeq" id="WP_129010616.1">
    <property type="nucleotide sequence ID" value="NZ_CP053835.1"/>
</dbReference>
<dbReference type="PANTHER" id="PTHR43827:SF8">
    <property type="entry name" value="ALDO_KETO REDUCTASE FAMILY PROTEIN"/>
    <property type="match status" value="1"/>
</dbReference>
<reference evidence="2 3" key="1">
    <citation type="submission" date="2020-05" db="EMBL/GenBank/DDBJ databases">
        <title>Complete genome sequencing of Campylobacter and Arcobacter type strains.</title>
        <authorList>
            <person name="Miller W.G."/>
            <person name="Yee E."/>
        </authorList>
    </citation>
    <scope>NUCLEOTIDE SEQUENCE [LARGE SCALE GENOMIC DNA]</scope>
    <source>
        <strain evidence="2 3">LMG 25694</strain>
    </source>
</reference>
<dbReference type="CDD" id="cd19071">
    <property type="entry name" value="AKR_AKR1-5-like"/>
    <property type="match status" value="1"/>
</dbReference>
<dbReference type="InterPro" id="IPR023210">
    <property type="entry name" value="NADP_OxRdtase_dom"/>
</dbReference>
<dbReference type="AlphaFoldDB" id="A0AAE7BEB7"/>
<feature type="domain" description="NADP-dependent oxidoreductase" evidence="1">
    <location>
        <begin position="12"/>
        <end position="269"/>
    </location>
</feature>
<evidence type="ECO:0000313" key="3">
    <source>
        <dbReference type="Proteomes" id="UP000503313"/>
    </source>
</evidence>
<evidence type="ECO:0000313" key="2">
    <source>
        <dbReference type="EMBL" id="QKF77741.1"/>
    </source>
</evidence>
<dbReference type="InterPro" id="IPR036812">
    <property type="entry name" value="NAD(P)_OxRdtase_dom_sf"/>
</dbReference>
<dbReference type="PANTHER" id="PTHR43827">
    <property type="entry name" value="2,5-DIKETO-D-GLUCONIC ACID REDUCTASE"/>
    <property type="match status" value="1"/>
</dbReference>
<dbReference type="Proteomes" id="UP000503313">
    <property type="component" value="Chromosome"/>
</dbReference>
<dbReference type="Gene3D" id="3.20.20.100">
    <property type="entry name" value="NADP-dependent oxidoreductase domain"/>
    <property type="match status" value="1"/>
</dbReference>
<sequence>MKIPNMIYGTAWKKENTTALVFEALKQGFRAVDTACQPRHYREDLVGFGLQKAYDNGVVKREDLFIQTKFTPIDGQDKNNMPYLESDEIEIQVEKSFETSKKNLKTNFIDAYILHSPVYPRSKLQKVWQKMEGFVDAGEVGYLGISNCYDLDVLVYIYNNARIKPSIVQNRFYAQSGYDKEIRAFCNQNEIKYESFWSLTANPDILTSAILQTLSQKYQRGVAEIFYRFLNHINITPLNGTTSTKHMIEDLKIGEFELLDIEIKEIYKLLD</sequence>
<keyword evidence="3" id="KW-1185">Reference proteome</keyword>
<dbReference type="SUPFAM" id="SSF51430">
    <property type="entry name" value="NAD(P)-linked oxidoreductase"/>
    <property type="match status" value="1"/>
</dbReference>
<proteinExistence type="predicted"/>
<dbReference type="Pfam" id="PF00248">
    <property type="entry name" value="Aldo_ket_red"/>
    <property type="match status" value="1"/>
</dbReference>
<dbReference type="GO" id="GO:0016491">
    <property type="term" value="F:oxidoreductase activity"/>
    <property type="evidence" value="ECO:0007669"/>
    <property type="project" value="InterPro"/>
</dbReference>
<evidence type="ECO:0000259" key="1">
    <source>
        <dbReference type="Pfam" id="PF00248"/>
    </source>
</evidence>
<dbReference type="EMBL" id="CP053835">
    <property type="protein sequence ID" value="QKF77741.1"/>
    <property type="molecule type" value="Genomic_DNA"/>
</dbReference>